<dbReference type="Proteomes" id="UP000241925">
    <property type="component" value="Segment"/>
</dbReference>
<dbReference type="EMBL" id="MG757153">
    <property type="protein sequence ID" value="AVD99338.1"/>
    <property type="molecule type" value="Genomic_DNA"/>
</dbReference>
<accession>A0A2L1IVY6</accession>
<keyword evidence="2" id="KW-0436">Ligase</keyword>
<dbReference type="Pfam" id="PF09511">
    <property type="entry name" value="RNA_lig_T4_1"/>
    <property type="match status" value="1"/>
</dbReference>
<name>A0A2L1IVY6_9CAUD</name>
<evidence type="ECO:0000259" key="1">
    <source>
        <dbReference type="Pfam" id="PF09511"/>
    </source>
</evidence>
<keyword evidence="3" id="KW-1185">Reference proteome</keyword>
<proteinExistence type="predicted"/>
<evidence type="ECO:0000313" key="2">
    <source>
        <dbReference type="EMBL" id="AVD99338.1"/>
    </source>
</evidence>
<reference evidence="2 3" key="1">
    <citation type="submission" date="2018-01" db="EMBL/GenBank/DDBJ databases">
        <authorList>
            <person name="Grinwald M.F."/>
            <person name="Tasoff P."/>
            <person name="Simpson K.F."/>
            <person name="Vasser A."/>
            <person name="Shaffer C.D."/>
            <person name="Weston-Hafer K.A."/>
            <person name="Russell D.A."/>
            <person name="Pope W.H."/>
            <person name="Jacobs-Sera D."/>
            <person name="Hendrix R.W."/>
            <person name="Hatfull G.F."/>
        </authorList>
    </citation>
    <scope>NUCLEOTIDE SEQUENCE [LARGE SCALE GENOMIC DNA]</scope>
</reference>
<dbReference type="GO" id="GO:0016874">
    <property type="term" value="F:ligase activity"/>
    <property type="evidence" value="ECO:0007669"/>
    <property type="project" value="UniProtKB-KW"/>
</dbReference>
<gene>
    <name evidence="2" type="ORF">SEA_BILLNYE_166</name>
</gene>
<sequence length="351" mass="40130">MVHVSEIFSTDELEKAIENGYVRVNPHPDAPLVILGYTEKAQFDRMWNDVTLNCRGLIIDYDGFVVARPWKKFFNFGERPLLFDTDAPVEVTDKKDGSLGILYRHPVTGDWAISTRGSFTSDQAIHATKLFNDKYSHIVKPLKDTTFLFEIVYPKNRIVLNYGDMDDLILLGAVDNERGYYWGPTQAAGILNWPGPVTEVFKYRTLNDCFSVHRENAEGLVIRSGSNMVKLKQVDYVELHRIVTNLNERSVWSQLKEGKSARDICEMIPDEWHDWVVDVAEVLYSKYHELENEVTGAYADVIHSLPGGFSRKDFALEAKKTPYMSYLFALLDCKSISDMLWDAVKPAVNNK</sequence>
<dbReference type="OrthoDB" id="8076at10239"/>
<organism evidence="2 3">
    <name type="scientific">Streptomyces phage BillNye</name>
    <dbReference type="NCBI Taxonomy" id="2079426"/>
    <lineage>
        <taxon>Viruses</taxon>
        <taxon>Duplodnaviria</taxon>
        <taxon>Heunggongvirae</taxon>
        <taxon>Uroviricota</taxon>
        <taxon>Caudoviricetes</taxon>
        <taxon>Stanwilliamsviridae</taxon>
        <taxon>Loccivirinae</taxon>
        <taxon>Wilnyevirus</taxon>
        <taxon>Wilnyevirus billnye</taxon>
    </lineage>
</organism>
<feature type="domain" description="T4 RNA ligase 1-like N-terminal" evidence="1">
    <location>
        <begin position="53"/>
        <end position="233"/>
    </location>
</feature>
<protein>
    <submittedName>
        <fullName evidence="2">RNA ligase</fullName>
    </submittedName>
</protein>
<evidence type="ECO:0000313" key="3">
    <source>
        <dbReference type="Proteomes" id="UP000241925"/>
    </source>
</evidence>
<dbReference type="InterPro" id="IPR019039">
    <property type="entry name" value="T4-Rnl1-like_N"/>
</dbReference>